<keyword evidence="4 5" id="KW-0808">Transferase</keyword>
<evidence type="ECO:0000256" key="5">
    <source>
        <dbReference type="RuleBase" id="RU003832"/>
    </source>
</evidence>
<feature type="compositionally biased region" description="Polar residues" evidence="6">
    <location>
        <begin position="134"/>
        <end position="144"/>
    </location>
</feature>
<keyword evidence="7" id="KW-0732">Signal</keyword>
<comment type="pathway">
    <text evidence="1">Protein modification; protein glycosylation.</text>
</comment>
<feature type="region of interest" description="Disordered" evidence="6">
    <location>
        <begin position="248"/>
        <end position="267"/>
    </location>
</feature>
<dbReference type="EC" id="2.4.1.-" evidence="5"/>
<keyword evidence="3 5" id="KW-0328">Glycosyltransferase</keyword>
<evidence type="ECO:0000256" key="4">
    <source>
        <dbReference type="ARBA" id="ARBA00022679"/>
    </source>
</evidence>
<dbReference type="GO" id="GO:0032580">
    <property type="term" value="C:Golgi cisterna membrane"/>
    <property type="evidence" value="ECO:0007669"/>
    <property type="project" value="UniProtKB-SubCell"/>
</dbReference>
<dbReference type="SUPFAM" id="SSF53756">
    <property type="entry name" value="UDP-Glycosyltransferase/glycogen phosphorylase"/>
    <property type="match status" value="1"/>
</dbReference>
<dbReference type="InterPro" id="IPR001503">
    <property type="entry name" value="Glyco_trans_10"/>
</dbReference>
<sequence>MKKHAARIPSTIKIVLALSSIIALSLLFHSSSSGENINHTSHPHSNNSKNNGDSSNQKKTKYERNTENTAASTTAITHDDSSSSVVATSKHATITTSGSTAKPRLFTCGFDLWNFGQELFGDLLEEVGRFGETTTTAKPTSQDILLQGGLNGPCSQSPDEEFPGKVLFVHSEARTAEKHLINERFYQLGPTSSEHAEPFGNALSSLSTATTGGGAAAATSIMSTRALPMVTFGAIFWVSSTTREQRQWILDPKKRQGAPSQQNNDKRRREAVVFVVNRCGTFRKEAALEISKLLPIHQNPKCQNKIVGGRPAPQTHSTANFQAIPPNDWKPRNSYRENYQLYSKYKYCLVMENTATDNYITEKLFLAFMGGCLPIYWGTPDVFFLFSKDAFVFYDYEHDGKKAMEELEYLQQNETYYKEKMAQPILAYGNRSAEAYLSLAQDVGNGRLRSRIRNMLGIL</sequence>
<gene>
    <name evidence="9" type="ORF">CYCCA115_LOCUS20842</name>
</gene>
<dbReference type="EMBL" id="CAKOGP040002202">
    <property type="protein sequence ID" value="CAJ1964885.1"/>
    <property type="molecule type" value="Genomic_DNA"/>
</dbReference>
<feature type="compositionally biased region" description="Polar residues" evidence="6">
    <location>
        <begin position="67"/>
        <end position="82"/>
    </location>
</feature>
<protein>
    <recommendedName>
        <fullName evidence="5">Fucosyltransferase</fullName>
        <ecNumber evidence="5">2.4.1.-</ecNumber>
    </recommendedName>
</protein>
<evidence type="ECO:0000256" key="2">
    <source>
        <dbReference type="ARBA" id="ARBA00008919"/>
    </source>
</evidence>
<dbReference type="PANTHER" id="PTHR11929">
    <property type="entry name" value="ALPHA- 1,3 -FUCOSYLTRANSFERASE"/>
    <property type="match status" value="1"/>
</dbReference>
<feature type="signal peptide" evidence="7">
    <location>
        <begin position="1"/>
        <end position="33"/>
    </location>
</feature>
<feature type="region of interest" description="Disordered" evidence="6">
    <location>
        <begin position="134"/>
        <end position="157"/>
    </location>
</feature>
<feature type="domain" description="Fucosyltransferase C-terminal" evidence="8">
    <location>
        <begin position="267"/>
        <end position="419"/>
    </location>
</feature>
<evidence type="ECO:0000256" key="7">
    <source>
        <dbReference type="SAM" id="SignalP"/>
    </source>
</evidence>
<evidence type="ECO:0000313" key="9">
    <source>
        <dbReference type="EMBL" id="CAJ1964885.1"/>
    </source>
</evidence>
<evidence type="ECO:0000259" key="8">
    <source>
        <dbReference type="Pfam" id="PF00852"/>
    </source>
</evidence>
<dbReference type="InterPro" id="IPR038577">
    <property type="entry name" value="GT10-like_C_sf"/>
</dbReference>
<feature type="chain" id="PRO_5041920747" description="Fucosyltransferase" evidence="7">
    <location>
        <begin position="34"/>
        <end position="459"/>
    </location>
</feature>
<evidence type="ECO:0000256" key="3">
    <source>
        <dbReference type="ARBA" id="ARBA00022676"/>
    </source>
</evidence>
<name>A0AAD2JMH9_9STRA</name>
<feature type="compositionally biased region" description="Low complexity" evidence="6">
    <location>
        <begin position="45"/>
        <end position="57"/>
    </location>
</feature>
<accession>A0AAD2JMH9</accession>
<reference evidence="9" key="1">
    <citation type="submission" date="2023-08" db="EMBL/GenBank/DDBJ databases">
        <authorList>
            <person name="Audoor S."/>
            <person name="Bilcke G."/>
        </authorList>
    </citation>
    <scope>NUCLEOTIDE SEQUENCE</scope>
</reference>
<evidence type="ECO:0000313" key="10">
    <source>
        <dbReference type="Proteomes" id="UP001295423"/>
    </source>
</evidence>
<proteinExistence type="inferred from homology"/>
<keyword evidence="5" id="KW-0333">Golgi apparatus</keyword>
<dbReference type="Pfam" id="PF00852">
    <property type="entry name" value="Glyco_transf_10"/>
    <property type="match status" value="1"/>
</dbReference>
<feature type="region of interest" description="Disordered" evidence="6">
    <location>
        <begin position="36"/>
        <end position="82"/>
    </location>
</feature>
<evidence type="ECO:0000256" key="1">
    <source>
        <dbReference type="ARBA" id="ARBA00004922"/>
    </source>
</evidence>
<dbReference type="AlphaFoldDB" id="A0AAD2JMH9"/>
<dbReference type="InterPro" id="IPR055270">
    <property type="entry name" value="Glyco_tran_10_C"/>
</dbReference>
<comment type="similarity">
    <text evidence="2 5">Belongs to the glycosyltransferase 10 family.</text>
</comment>
<keyword evidence="10" id="KW-1185">Reference proteome</keyword>
<evidence type="ECO:0000256" key="6">
    <source>
        <dbReference type="SAM" id="MobiDB-lite"/>
    </source>
</evidence>
<dbReference type="GO" id="GO:0046920">
    <property type="term" value="F:alpha-(1-&gt;3)-fucosyltransferase activity"/>
    <property type="evidence" value="ECO:0007669"/>
    <property type="project" value="TreeGrafter"/>
</dbReference>
<dbReference type="PANTHER" id="PTHR11929:SF194">
    <property type="entry name" value="ALPHA-(1,3)-FUCOSYLTRANSFERASE 10"/>
    <property type="match status" value="1"/>
</dbReference>
<keyword evidence="5" id="KW-0812">Transmembrane</keyword>
<organism evidence="9 10">
    <name type="scientific">Cylindrotheca closterium</name>
    <dbReference type="NCBI Taxonomy" id="2856"/>
    <lineage>
        <taxon>Eukaryota</taxon>
        <taxon>Sar</taxon>
        <taxon>Stramenopiles</taxon>
        <taxon>Ochrophyta</taxon>
        <taxon>Bacillariophyta</taxon>
        <taxon>Bacillariophyceae</taxon>
        <taxon>Bacillariophycidae</taxon>
        <taxon>Bacillariales</taxon>
        <taxon>Bacillariaceae</taxon>
        <taxon>Cylindrotheca</taxon>
    </lineage>
</organism>
<keyword evidence="5" id="KW-0472">Membrane</keyword>
<comment type="caution">
    <text evidence="9">The sequence shown here is derived from an EMBL/GenBank/DDBJ whole genome shotgun (WGS) entry which is preliminary data.</text>
</comment>
<comment type="subcellular location">
    <subcellularLocation>
        <location evidence="5">Golgi apparatus</location>
        <location evidence="5">Golgi stack membrane</location>
        <topology evidence="5">Single-pass type II membrane protein</topology>
    </subcellularLocation>
</comment>
<dbReference type="Gene3D" id="3.40.50.11660">
    <property type="entry name" value="Glycosyl transferase family 10, C-terminal domain"/>
    <property type="match status" value="1"/>
</dbReference>
<dbReference type="Proteomes" id="UP001295423">
    <property type="component" value="Unassembled WGS sequence"/>
</dbReference>